<dbReference type="PROSITE" id="PS50966">
    <property type="entry name" value="ZF_SWIM"/>
    <property type="match status" value="1"/>
</dbReference>
<dbReference type="InterPro" id="IPR006564">
    <property type="entry name" value="Znf_PMZ"/>
</dbReference>
<name>A0A438J9P6_VITVI</name>
<evidence type="ECO:0000256" key="1">
    <source>
        <dbReference type="ARBA" id="ARBA00022723"/>
    </source>
</evidence>
<dbReference type="SMART" id="SM00575">
    <property type="entry name" value="ZnF_PMZ"/>
    <property type="match status" value="1"/>
</dbReference>
<evidence type="ECO:0000256" key="2">
    <source>
        <dbReference type="ARBA" id="ARBA00022771"/>
    </source>
</evidence>
<keyword evidence="2 4" id="KW-0863">Zinc-finger</keyword>
<dbReference type="PANTHER" id="PTHR31973">
    <property type="entry name" value="POLYPROTEIN, PUTATIVE-RELATED"/>
    <property type="match status" value="1"/>
</dbReference>
<reference evidence="6 7" key="1">
    <citation type="journal article" date="2018" name="PLoS Genet.">
        <title>Population sequencing reveals clonal diversity and ancestral inbreeding in the grapevine cultivar Chardonnay.</title>
        <authorList>
            <person name="Roach M.J."/>
            <person name="Johnson D.L."/>
            <person name="Bohlmann J."/>
            <person name="van Vuuren H.J."/>
            <person name="Jones S.J."/>
            <person name="Pretorius I.S."/>
            <person name="Schmidt S.A."/>
            <person name="Borneman A.R."/>
        </authorList>
    </citation>
    <scope>NUCLEOTIDE SEQUENCE [LARGE SCALE GENOMIC DNA]</scope>
    <source>
        <strain evidence="7">cv. Chardonnay</strain>
        <tissue evidence="6">Leaf</tissue>
    </source>
</reference>
<comment type="caution">
    <text evidence="6">The sequence shown here is derived from an EMBL/GenBank/DDBJ whole genome shotgun (WGS) entry which is preliminary data.</text>
</comment>
<evidence type="ECO:0000313" key="6">
    <source>
        <dbReference type="EMBL" id="RVX05695.1"/>
    </source>
</evidence>
<dbReference type="EMBL" id="QGNW01000055">
    <property type="protein sequence ID" value="RVX05695.1"/>
    <property type="molecule type" value="Genomic_DNA"/>
</dbReference>
<protein>
    <recommendedName>
        <fullName evidence="5">SWIM-type domain-containing protein</fullName>
    </recommendedName>
</protein>
<dbReference type="PANTHER" id="PTHR31973:SF187">
    <property type="entry name" value="MUTATOR TRANSPOSASE MUDRA PROTEIN"/>
    <property type="match status" value="1"/>
</dbReference>
<sequence length="264" mass="29869">MVTTNPGTVVELHHSSDGHFQQLFVAHAVSIQGFAMGCRPIIAIDSSHMSGPYGSALFSTTTYDVNDSMFPLAFGVMSVPEVFDLENHVYYYRHLKENFSGFVSKKNTKGNKGKENTFQFLDSIAYARVCIGRAFLNVDIMKRTCTCRGWQMFEIPYEHATAIILSIGHNVVDDYYKFPMQELIYASSFSSIETHDMSIVDDHGVVRSITGQVFFSLKPPHTKHPPGRPRKQCIESQFQDKQTVHCSRCHMSDHIRKTCKNPLS</sequence>
<feature type="domain" description="SWIM-type" evidence="5">
    <location>
        <begin position="136"/>
        <end position="168"/>
    </location>
</feature>
<keyword evidence="1" id="KW-0479">Metal-binding</keyword>
<evidence type="ECO:0000256" key="4">
    <source>
        <dbReference type="PROSITE-ProRule" id="PRU00325"/>
    </source>
</evidence>
<evidence type="ECO:0000259" key="5">
    <source>
        <dbReference type="PROSITE" id="PS50966"/>
    </source>
</evidence>
<dbReference type="AlphaFoldDB" id="A0A438J9P6"/>
<accession>A0A438J9P6</accession>
<proteinExistence type="predicted"/>
<dbReference type="GO" id="GO:0008270">
    <property type="term" value="F:zinc ion binding"/>
    <property type="evidence" value="ECO:0007669"/>
    <property type="project" value="UniProtKB-KW"/>
</dbReference>
<dbReference type="InterPro" id="IPR007527">
    <property type="entry name" value="Znf_SWIM"/>
</dbReference>
<evidence type="ECO:0000256" key="3">
    <source>
        <dbReference type="ARBA" id="ARBA00022833"/>
    </source>
</evidence>
<dbReference type="Proteomes" id="UP000288805">
    <property type="component" value="Unassembled WGS sequence"/>
</dbReference>
<gene>
    <name evidence="6" type="ORF">CK203_027393</name>
</gene>
<keyword evidence="3" id="KW-0862">Zinc</keyword>
<evidence type="ECO:0000313" key="7">
    <source>
        <dbReference type="Proteomes" id="UP000288805"/>
    </source>
</evidence>
<organism evidence="6 7">
    <name type="scientific">Vitis vinifera</name>
    <name type="common">Grape</name>
    <dbReference type="NCBI Taxonomy" id="29760"/>
    <lineage>
        <taxon>Eukaryota</taxon>
        <taxon>Viridiplantae</taxon>
        <taxon>Streptophyta</taxon>
        <taxon>Embryophyta</taxon>
        <taxon>Tracheophyta</taxon>
        <taxon>Spermatophyta</taxon>
        <taxon>Magnoliopsida</taxon>
        <taxon>eudicotyledons</taxon>
        <taxon>Gunneridae</taxon>
        <taxon>Pentapetalae</taxon>
        <taxon>rosids</taxon>
        <taxon>Vitales</taxon>
        <taxon>Vitaceae</taxon>
        <taxon>Viteae</taxon>
        <taxon>Vitis</taxon>
    </lineage>
</organism>